<protein>
    <recommendedName>
        <fullName evidence="3">DsrE/DsrF-like family protein</fullName>
    </recommendedName>
</protein>
<accession>A0A7X3LW81</accession>
<reference evidence="1 2" key="1">
    <citation type="submission" date="2019-12" db="EMBL/GenBank/DDBJ databases">
        <authorList>
            <person name="Li M."/>
        </authorList>
    </citation>
    <scope>NUCLEOTIDE SEQUENCE [LARGE SCALE GENOMIC DNA]</scope>
    <source>
        <strain evidence="1 2">GBMRC 2046</strain>
    </source>
</reference>
<dbReference type="EMBL" id="WUMV01000007">
    <property type="protein sequence ID" value="MXN66217.1"/>
    <property type="molecule type" value="Genomic_DNA"/>
</dbReference>
<evidence type="ECO:0000313" key="1">
    <source>
        <dbReference type="EMBL" id="MXN66217.1"/>
    </source>
</evidence>
<evidence type="ECO:0008006" key="3">
    <source>
        <dbReference type="Google" id="ProtNLM"/>
    </source>
</evidence>
<dbReference type="SUPFAM" id="SSF75169">
    <property type="entry name" value="DsrEFH-like"/>
    <property type="match status" value="1"/>
</dbReference>
<sequence>MRPITVYFAAILAGLALFVSGPVVAGEGVHRLALQISDNDPQKMNTVLNVAANVARHYSGNGEEVEIRIVAFNQGLHMLRSDTSPVKERLAGFAKSMPNVTFNACGNTIAGMTKKEGKEPPLVENAETVPAGVVTLMELNEAGWTIVRP</sequence>
<dbReference type="InterPro" id="IPR027396">
    <property type="entry name" value="DsrEFH-like"/>
</dbReference>
<proteinExistence type="predicted"/>
<dbReference type="PANTHER" id="PTHR37691">
    <property type="entry name" value="BLR3518 PROTEIN"/>
    <property type="match status" value="1"/>
</dbReference>
<comment type="caution">
    <text evidence="1">The sequence shown here is derived from an EMBL/GenBank/DDBJ whole genome shotgun (WGS) entry which is preliminary data.</text>
</comment>
<keyword evidence="2" id="KW-1185">Reference proteome</keyword>
<name>A0A7X3LW81_9HYPH</name>
<dbReference type="RefSeq" id="WP_160776464.1">
    <property type="nucleotide sequence ID" value="NZ_WUMV01000007.1"/>
</dbReference>
<evidence type="ECO:0000313" key="2">
    <source>
        <dbReference type="Proteomes" id="UP000433101"/>
    </source>
</evidence>
<dbReference type="PANTHER" id="PTHR37691:SF1">
    <property type="entry name" value="BLR3518 PROTEIN"/>
    <property type="match status" value="1"/>
</dbReference>
<dbReference type="Gene3D" id="3.40.1260.10">
    <property type="entry name" value="DsrEFH-like"/>
    <property type="match status" value="1"/>
</dbReference>
<dbReference type="Proteomes" id="UP000433101">
    <property type="component" value="Unassembled WGS sequence"/>
</dbReference>
<organism evidence="1 2">
    <name type="scientific">Stappia sediminis</name>
    <dbReference type="NCBI Taxonomy" id="2692190"/>
    <lineage>
        <taxon>Bacteria</taxon>
        <taxon>Pseudomonadati</taxon>
        <taxon>Pseudomonadota</taxon>
        <taxon>Alphaproteobacteria</taxon>
        <taxon>Hyphomicrobiales</taxon>
        <taxon>Stappiaceae</taxon>
        <taxon>Stappia</taxon>
    </lineage>
</organism>
<dbReference type="AlphaFoldDB" id="A0A7X3LW81"/>
<gene>
    <name evidence="1" type="ORF">GR183_14980</name>
</gene>